<dbReference type="InterPro" id="IPR043742">
    <property type="entry name" value="DUF5687"/>
</dbReference>
<feature type="transmembrane region" description="Helical" evidence="1">
    <location>
        <begin position="141"/>
        <end position="162"/>
    </location>
</feature>
<accession>A0A4Q0ME78</accession>
<keyword evidence="1" id="KW-0812">Transmembrane</keyword>
<feature type="transmembrane region" description="Helical" evidence="1">
    <location>
        <begin position="206"/>
        <end position="226"/>
    </location>
</feature>
<sequence>MTSSFLQHQWKAFWRSKNTGKSIAVRIVMALLILYLLVNVLVLAFFLDKIFKAIYPAADVIRSFNSFLLYYFLLDLLARFQLQELPTLSVKPYLNLPVRKNQIVNYLCLTSLWSGFNLTPFLLTLPFLIKVVIPSAGGAVFTAYVVTLLGLTMFNHFFSLWLKRKVNLNGWYMLAFLLFIAVVSLLDFKFKAISISSFSVFIFNQLLVYPLYMLLPVLLAAGMYLVNYRFLRSNLYLDELRSDSSGEKSSTEIPFLNRFGMAGQLTVTELKLILRNKRSKSSLTICSMMMLYGLLFYTNPALGSSYGWKIFASLFMTGIFIINYGQFMFSWQSSHFDGILAHRITTEDFIKSKFILFTIFSGIAFILTIPYVFFGWQVLFVQFCMFFWNLGVNTLVVLFFANRNYRRIDLSKGGSFNWEGVGASQWLLSLPLFILPYVIFVPLNYLGYPLIAVTLMGFVGLVFIITRTIWINMLVKNFKKQRYLIAEGFRHS</sequence>
<feature type="transmembrane region" description="Helical" evidence="1">
    <location>
        <begin position="354"/>
        <end position="373"/>
    </location>
</feature>
<feature type="transmembrane region" description="Helical" evidence="1">
    <location>
        <begin position="379"/>
        <end position="401"/>
    </location>
</feature>
<dbReference type="RefSeq" id="WP_128767977.1">
    <property type="nucleotide sequence ID" value="NZ_RXOC01000002.1"/>
</dbReference>
<keyword evidence="1" id="KW-1133">Transmembrane helix</keyword>
<reference evidence="2 3" key="1">
    <citation type="submission" date="2018-12" db="EMBL/GenBank/DDBJ databases">
        <title>The Draft Genome Sequence of the Soil Bacterium Pedobacter tournemirensis R1.</title>
        <authorList>
            <person name="He J."/>
        </authorList>
    </citation>
    <scope>NUCLEOTIDE SEQUENCE [LARGE SCALE GENOMIC DNA]</scope>
    <source>
        <strain evidence="2 3">R1</strain>
    </source>
</reference>
<feature type="transmembrane region" description="Helical" evidence="1">
    <location>
        <begin position="103"/>
        <end position="129"/>
    </location>
</feature>
<proteinExistence type="predicted"/>
<feature type="transmembrane region" description="Helical" evidence="1">
    <location>
        <begin position="67"/>
        <end position="82"/>
    </location>
</feature>
<gene>
    <name evidence="2" type="ORF">EKH83_03320</name>
</gene>
<protein>
    <submittedName>
        <fullName evidence="2">Uncharacterized protein</fullName>
    </submittedName>
</protein>
<feature type="transmembrane region" description="Helical" evidence="1">
    <location>
        <begin position="23"/>
        <end position="47"/>
    </location>
</feature>
<dbReference type="EMBL" id="RXOC01000002">
    <property type="protein sequence ID" value="RXF71730.1"/>
    <property type="molecule type" value="Genomic_DNA"/>
</dbReference>
<feature type="transmembrane region" description="Helical" evidence="1">
    <location>
        <begin position="446"/>
        <end position="470"/>
    </location>
</feature>
<dbReference type="AlphaFoldDB" id="A0A4Q0ME78"/>
<dbReference type="Pfam" id="PF18940">
    <property type="entry name" value="DUF5687"/>
    <property type="match status" value="1"/>
</dbReference>
<comment type="caution">
    <text evidence="2">The sequence shown here is derived from an EMBL/GenBank/DDBJ whole genome shotgun (WGS) entry which is preliminary data.</text>
</comment>
<feature type="transmembrane region" description="Helical" evidence="1">
    <location>
        <begin position="310"/>
        <end position="333"/>
    </location>
</feature>
<feature type="transmembrane region" description="Helical" evidence="1">
    <location>
        <begin position="421"/>
        <end position="440"/>
    </location>
</feature>
<feature type="transmembrane region" description="Helical" evidence="1">
    <location>
        <begin position="281"/>
        <end position="298"/>
    </location>
</feature>
<evidence type="ECO:0000256" key="1">
    <source>
        <dbReference type="SAM" id="Phobius"/>
    </source>
</evidence>
<keyword evidence="1" id="KW-0472">Membrane</keyword>
<organism evidence="2 3">
    <name type="scientific">Arcticibacter tournemirensis</name>
    <dbReference type="NCBI Taxonomy" id="699437"/>
    <lineage>
        <taxon>Bacteria</taxon>
        <taxon>Pseudomonadati</taxon>
        <taxon>Bacteroidota</taxon>
        <taxon>Sphingobacteriia</taxon>
        <taxon>Sphingobacteriales</taxon>
        <taxon>Sphingobacteriaceae</taxon>
        <taxon>Arcticibacter</taxon>
    </lineage>
</organism>
<evidence type="ECO:0000313" key="3">
    <source>
        <dbReference type="Proteomes" id="UP000290848"/>
    </source>
</evidence>
<evidence type="ECO:0000313" key="2">
    <source>
        <dbReference type="EMBL" id="RXF71730.1"/>
    </source>
</evidence>
<feature type="transmembrane region" description="Helical" evidence="1">
    <location>
        <begin position="169"/>
        <end position="186"/>
    </location>
</feature>
<name>A0A4Q0ME78_9SPHI</name>
<dbReference type="Proteomes" id="UP000290848">
    <property type="component" value="Unassembled WGS sequence"/>
</dbReference>